<dbReference type="SUPFAM" id="SSF47413">
    <property type="entry name" value="lambda repressor-like DNA-binding domains"/>
    <property type="match status" value="1"/>
</dbReference>
<evidence type="ECO:0000313" key="6">
    <source>
        <dbReference type="Proteomes" id="UP000475214"/>
    </source>
</evidence>
<keyword evidence="6" id="KW-1185">Reference proteome</keyword>
<evidence type="ECO:0000313" key="5">
    <source>
        <dbReference type="EMBL" id="NEE03385.1"/>
    </source>
</evidence>
<dbReference type="EMBL" id="JAAGOA010000022">
    <property type="protein sequence ID" value="NEE03385.1"/>
    <property type="molecule type" value="Genomic_DNA"/>
</dbReference>
<dbReference type="Gene3D" id="1.10.260.40">
    <property type="entry name" value="lambda repressor-like DNA-binding domains"/>
    <property type="match status" value="1"/>
</dbReference>
<name>A0A6L9SDD7_9ACTN</name>
<keyword evidence="3" id="KW-0804">Transcription</keyword>
<dbReference type="RefSeq" id="WP_163743019.1">
    <property type="nucleotide sequence ID" value="NZ_JAAGOA010000022.1"/>
</dbReference>
<dbReference type="AlphaFoldDB" id="A0A6L9SDD7"/>
<proteinExistence type="predicted"/>
<comment type="caution">
    <text evidence="5">The sequence shown here is derived from an EMBL/GenBank/DDBJ whole genome shotgun (WGS) entry which is preliminary data.</text>
</comment>
<evidence type="ECO:0000259" key="4">
    <source>
        <dbReference type="PROSITE" id="PS50932"/>
    </source>
</evidence>
<organism evidence="5 6">
    <name type="scientific">Phytoactinopolyspora halotolerans</name>
    <dbReference type="NCBI Taxonomy" id="1981512"/>
    <lineage>
        <taxon>Bacteria</taxon>
        <taxon>Bacillati</taxon>
        <taxon>Actinomycetota</taxon>
        <taxon>Actinomycetes</taxon>
        <taxon>Jiangellales</taxon>
        <taxon>Jiangellaceae</taxon>
        <taxon>Phytoactinopolyspora</taxon>
    </lineage>
</organism>
<sequence length="349" mass="37599">MPTRARAVSRADVAKLAGVSPSAVSLVLNGRGDELRLSKEIQERIRDAAATLRYVPNSAARAMVGQRHLTVGVVTTHPPSKLRLPIFEDVMVGAVEGATRRQHTVKFLPPVLESQSYDVFGVLRDAQVDGVVVHNLDWLARELADWRTPVVHIGLGVQAGDLPLDQVGSISTDECGGLREAARHLIDGGRTEVVMVAGATGGGEPLPRLRAFADEFTSRGLSPPRHIDPGPWTWSSQHGYRATMEALDRWPDATAVHAGNDWMAVGAMHAIHESGRRIPDDIALVGFGDFPMCAYLTPPLTSVRWPLHEVGVRAVTMLVGQMNGERDGVGSVELPTELVVRQSSAGVPD</sequence>
<dbReference type="Gene3D" id="3.40.50.2300">
    <property type="match status" value="2"/>
</dbReference>
<keyword evidence="1" id="KW-0805">Transcription regulation</keyword>
<dbReference type="Proteomes" id="UP000475214">
    <property type="component" value="Unassembled WGS sequence"/>
</dbReference>
<protein>
    <submittedName>
        <fullName evidence="5">LacI family transcriptional regulator</fullName>
    </submittedName>
</protein>
<evidence type="ECO:0000256" key="1">
    <source>
        <dbReference type="ARBA" id="ARBA00023015"/>
    </source>
</evidence>
<dbReference type="GO" id="GO:0000976">
    <property type="term" value="F:transcription cis-regulatory region binding"/>
    <property type="evidence" value="ECO:0007669"/>
    <property type="project" value="TreeGrafter"/>
</dbReference>
<dbReference type="Pfam" id="PF00356">
    <property type="entry name" value="LacI"/>
    <property type="match status" value="1"/>
</dbReference>
<accession>A0A6L9SDD7</accession>
<dbReference type="CDD" id="cd01392">
    <property type="entry name" value="HTH_LacI"/>
    <property type="match status" value="1"/>
</dbReference>
<dbReference type="SUPFAM" id="SSF53822">
    <property type="entry name" value="Periplasmic binding protein-like I"/>
    <property type="match status" value="1"/>
</dbReference>
<dbReference type="PANTHER" id="PTHR30146">
    <property type="entry name" value="LACI-RELATED TRANSCRIPTIONAL REPRESSOR"/>
    <property type="match status" value="1"/>
</dbReference>
<keyword evidence="2" id="KW-0238">DNA-binding</keyword>
<dbReference type="InterPro" id="IPR046335">
    <property type="entry name" value="LacI/GalR-like_sensor"/>
</dbReference>
<dbReference type="PANTHER" id="PTHR30146:SF109">
    <property type="entry name" value="HTH-TYPE TRANSCRIPTIONAL REGULATOR GALS"/>
    <property type="match status" value="1"/>
</dbReference>
<dbReference type="InterPro" id="IPR028082">
    <property type="entry name" value="Peripla_BP_I"/>
</dbReference>
<dbReference type="CDD" id="cd06267">
    <property type="entry name" value="PBP1_LacI_sugar_binding-like"/>
    <property type="match status" value="1"/>
</dbReference>
<feature type="domain" description="HTH lacI-type" evidence="4">
    <location>
        <begin position="8"/>
        <end position="65"/>
    </location>
</feature>
<dbReference type="GO" id="GO:0003700">
    <property type="term" value="F:DNA-binding transcription factor activity"/>
    <property type="evidence" value="ECO:0007669"/>
    <property type="project" value="TreeGrafter"/>
</dbReference>
<gene>
    <name evidence="5" type="ORF">G1H10_24770</name>
</gene>
<dbReference type="InterPro" id="IPR000843">
    <property type="entry name" value="HTH_LacI"/>
</dbReference>
<dbReference type="PROSITE" id="PS50932">
    <property type="entry name" value="HTH_LACI_2"/>
    <property type="match status" value="1"/>
</dbReference>
<evidence type="ECO:0000256" key="3">
    <source>
        <dbReference type="ARBA" id="ARBA00023163"/>
    </source>
</evidence>
<reference evidence="5 6" key="1">
    <citation type="submission" date="2020-02" db="EMBL/GenBank/DDBJ databases">
        <authorList>
            <person name="Li X.-J."/>
            <person name="Han X.-M."/>
        </authorList>
    </citation>
    <scope>NUCLEOTIDE SEQUENCE [LARGE SCALE GENOMIC DNA]</scope>
    <source>
        <strain evidence="5 6">CCTCC AB 2017055</strain>
    </source>
</reference>
<dbReference type="Pfam" id="PF13377">
    <property type="entry name" value="Peripla_BP_3"/>
    <property type="match status" value="1"/>
</dbReference>
<evidence type="ECO:0000256" key="2">
    <source>
        <dbReference type="ARBA" id="ARBA00023125"/>
    </source>
</evidence>
<dbReference type="SMART" id="SM00354">
    <property type="entry name" value="HTH_LACI"/>
    <property type="match status" value="1"/>
</dbReference>
<dbReference type="InterPro" id="IPR010982">
    <property type="entry name" value="Lambda_DNA-bd_dom_sf"/>
</dbReference>